<name>A0A0D0DFE9_9AGAM</name>
<dbReference type="AlphaFoldDB" id="A0A0D0DFE9"/>
<keyword evidence="2" id="KW-1185">Reference proteome</keyword>
<dbReference type="OrthoDB" id="2449121at2759"/>
<evidence type="ECO:0000313" key="2">
    <source>
        <dbReference type="Proteomes" id="UP000054538"/>
    </source>
</evidence>
<feature type="non-terminal residue" evidence="1">
    <location>
        <position position="1"/>
    </location>
</feature>
<gene>
    <name evidence="1" type="ORF">PAXRUDRAFT_160287</name>
</gene>
<dbReference type="EMBL" id="KN826179">
    <property type="protein sequence ID" value="KIK79804.1"/>
    <property type="molecule type" value="Genomic_DNA"/>
</dbReference>
<evidence type="ECO:0000313" key="1">
    <source>
        <dbReference type="EMBL" id="KIK79804.1"/>
    </source>
</evidence>
<reference evidence="1 2" key="1">
    <citation type="submission" date="2014-04" db="EMBL/GenBank/DDBJ databases">
        <authorList>
            <consortium name="DOE Joint Genome Institute"/>
            <person name="Kuo A."/>
            <person name="Kohler A."/>
            <person name="Jargeat P."/>
            <person name="Nagy L.G."/>
            <person name="Floudas D."/>
            <person name="Copeland A."/>
            <person name="Barry K.W."/>
            <person name="Cichocki N."/>
            <person name="Veneault-Fourrey C."/>
            <person name="LaButti K."/>
            <person name="Lindquist E.A."/>
            <person name="Lipzen A."/>
            <person name="Lundell T."/>
            <person name="Morin E."/>
            <person name="Murat C."/>
            <person name="Sun H."/>
            <person name="Tunlid A."/>
            <person name="Henrissat B."/>
            <person name="Grigoriev I.V."/>
            <person name="Hibbett D.S."/>
            <person name="Martin F."/>
            <person name="Nordberg H.P."/>
            <person name="Cantor M.N."/>
            <person name="Hua S.X."/>
        </authorList>
    </citation>
    <scope>NUCLEOTIDE SEQUENCE [LARGE SCALE GENOMIC DNA]</scope>
    <source>
        <strain evidence="1 2">Ve08.2h10</strain>
    </source>
</reference>
<organism evidence="1 2">
    <name type="scientific">Paxillus rubicundulus Ve08.2h10</name>
    <dbReference type="NCBI Taxonomy" id="930991"/>
    <lineage>
        <taxon>Eukaryota</taxon>
        <taxon>Fungi</taxon>
        <taxon>Dikarya</taxon>
        <taxon>Basidiomycota</taxon>
        <taxon>Agaricomycotina</taxon>
        <taxon>Agaricomycetes</taxon>
        <taxon>Agaricomycetidae</taxon>
        <taxon>Boletales</taxon>
        <taxon>Paxilineae</taxon>
        <taxon>Paxillaceae</taxon>
        <taxon>Paxillus</taxon>
    </lineage>
</organism>
<dbReference type="GO" id="GO:0003676">
    <property type="term" value="F:nucleic acid binding"/>
    <property type="evidence" value="ECO:0007669"/>
    <property type="project" value="InterPro"/>
</dbReference>
<protein>
    <recommendedName>
        <fullName evidence="3">Tc1-like transposase DDE domain-containing protein</fullName>
    </recommendedName>
</protein>
<sequence length="118" mass="13859">KSLVRETIEGFGHMCIFLPKFHCKLNPIEFFWGQVKKYLCDNCNYTFDTLKTNMPIALNSVPVNIIHLWEHHLYQWMDTYHSGLTTRDAQLQVKQPSSSQYKSHRRVPEGLAHCFDST</sequence>
<reference evidence="2" key="2">
    <citation type="submission" date="2015-01" db="EMBL/GenBank/DDBJ databases">
        <title>Evolutionary Origins and Diversification of the Mycorrhizal Mutualists.</title>
        <authorList>
            <consortium name="DOE Joint Genome Institute"/>
            <consortium name="Mycorrhizal Genomics Consortium"/>
            <person name="Kohler A."/>
            <person name="Kuo A."/>
            <person name="Nagy L.G."/>
            <person name="Floudas D."/>
            <person name="Copeland A."/>
            <person name="Barry K.W."/>
            <person name="Cichocki N."/>
            <person name="Veneault-Fourrey C."/>
            <person name="LaButti K."/>
            <person name="Lindquist E.A."/>
            <person name="Lipzen A."/>
            <person name="Lundell T."/>
            <person name="Morin E."/>
            <person name="Murat C."/>
            <person name="Riley R."/>
            <person name="Ohm R."/>
            <person name="Sun H."/>
            <person name="Tunlid A."/>
            <person name="Henrissat B."/>
            <person name="Grigoriev I.V."/>
            <person name="Hibbett D.S."/>
            <person name="Martin F."/>
        </authorList>
    </citation>
    <scope>NUCLEOTIDE SEQUENCE [LARGE SCALE GENOMIC DNA]</scope>
    <source>
        <strain evidence="2">Ve08.2h10</strain>
    </source>
</reference>
<dbReference type="STRING" id="930991.A0A0D0DFE9"/>
<dbReference type="InParanoid" id="A0A0D0DFE9"/>
<accession>A0A0D0DFE9</accession>
<dbReference type="Gene3D" id="3.30.420.10">
    <property type="entry name" value="Ribonuclease H-like superfamily/Ribonuclease H"/>
    <property type="match status" value="1"/>
</dbReference>
<dbReference type="HOGENOM" id="CLU_005726_8_1_1"/>
<dbReference type="Proteomes" id="UP000054538">
    <property type="component" value="Unassembled WGS sequence"/>
</dbReference>
<evidence type="ECO:0008006" key="3">
    <source>
        <dbReference type="Google" id="ProtNLM"/>
    </source>
</evidence>
<dbReference type="InterPro" id="IPR036397">
    <property type="entry name" value="RNaseH_sf"/>
</dbReference>
<proteinExistence type="predicted"/>